<name>A0A3S0QG54_9GAMM</name>
<organism evidence="2">
    <name type="scientific">Billgrantia gudaonensis</name>
    <dbReference type="NCBI Taxonomy" id="376427"/>
    <lineage>
        <taxon>Bacteria</taxon>
        <taxon>Pseudomonadati</taxon>
        <taxon>Pseudomonadota</taxon>
        <taxon>Gammaproteobacteria</taxon>
        <taxon>Oceanospirillales</taxon>
        <taxon>Halomonadaceae</taxon>
        <taxon>Billgrantia</taxon>
    </lineage>
</organism>
<evidence type="ECO:0000256" key="1">
    <source>
        <dbReference type="SAM" id="MobiDB-lite"/>
    </source>
</evidence>
<reference evidence="2" key="1">
    <citation type="submission" date="2018-12" db="EMBL/GenBank/DDBJ databases">
        <authorList>
            <person name="Jadhav K."/>
            <person name="Kushwaha B."/>
            <person name="Jadhav I."/>
        </authorList>
    </citation>
    <scope>NUCLEOTIDE SEQUENCE [LARGE SCALE GENOMIC DNA]</scope>
    <source>
        <strain evidence="2">SBS 10</strain>
    </source>
</reference>
<evidence type="ECO:0000313" key="2">
    <source>
        <dbReference type="EMBL" id="RUA22763.1"/>
    </source>
</evidence>
<protein>
    <submittedName>
        <fullName evidence="2">Uncharacterized protein</fullName>
    </submittedName>
</protein>
<comment type="caution">
    <text evidence="2">The sequence shown here is derived from an EMBL/GenBank/DDBJ whole genome shotgun (WGS) entry which is preliminary data.</text>
</comment>
<feature type="region of interest" description="Disordered" evidence="1">
    <location>
        <begin position="66"/>
        <end position="96"/>
    </location>
</feature>
<sequence>MYTPDTYLLKIDSTQSAFRCTADAEPWRGIGEPSCWGRGSIWGWCWGWRSSVLLLSLRVPAISGTSASCWESPATSSARRPAARCGRRCPSPPTRH</sequence>
<proteinExistence type="predicted"/>
<dbReference type="AlphaFoldDB" id="A0A3S0QG54"/>
<accession>A0A3S0QG54</accession>
<dbReference type="EMBL" id="RXHI01000010">
    <property type="protein sequence ID" value="RUA22763.1"/>
    <property type="molecule type" value="Genomic_DNA"/>
</dbReference>
<gene>
    <name evidence="2" type="ORF">DSL92_04000</name>
</gene>